<reference evidence="1 2" key="1">
    <citation type="journal article" date="2018" name="Nat. Biotechnol.">
        <title>A standardized bacterial taxonomy based on genome phylogeny substantially revises the tree of life.</title>
        <authorList>
            <person name="Parks D.H."/>
            <person name="Chuvochina M."/>
            <person name="Waite D.W."/>
            <person name="Rinke C."/>
            <person name="Skarshewski A."/>
            <person name="Chaumeil P.A."/>
            <person name="Hugenholtz P."/>
        </authorList>
    </citation>
    <scope>NUCLEOTIDE SEQUENCE [LARGE SCALE GENOMIC DNA]</scope>
    <source>
        <strain evidence="1">UBA11978</strain>
    </source>
</reference>
<name>A0A350P0L0_9ALTE</name>
<dbReference type="AlphaFoldDB" id="A0A350P0L0"/>
<dbReference type="Proteomes" id="UP000263517">
    <property type="component" value="Unassembled WGS sequence"/>
</dbReference>
<evidence type="ECO:0000313" key="1">
    <source>
        <dbReference type="EMBL" id="HAW74827.1"/>
    </source>
</evidence>
<sequence length="76" mass="8573">MIDGIAIRSYRVGLAASQFSVVLCATCYANRENWLGAFRALRFGSPQNEHNKRILAQHNKRTAAHKKSNTYVSLYS</sequence>
<protein>
    <submittedName>
        <fullName evidence="1">Uncharacterized protein</fullName>
    </submittedName>
</protein>
<comment type="caution">
    <text evidence="1">The sequence shown here is derived from an EMBL/GenBank/DDBJ whole genome shotgun (WGS) entry which is preliminary data.</text>
</comment>
<gene>
    <name evidence="1" type="ORF">DCW74_03720</name>
</gene>
<dbReference type="EMBL" id="DNAN01000125">
    <property type="protein sequence ID" value="HAW74827.1"/>
    <property type="molecule type" value="Genomic_DNA"/>
</dbReference>
<evidence type="ECO:0000313" key="2">
    <source>
        <dbReference type="Proteomes" id="UP000263517"/>
    </source>
</evidence>
<organism evidence="1 2">
    <name type="scientific">Alteromonas australica</name>
    <dbReference type="NCBI Taxonomy" id="589873"/>
    <lineage>
        <taxon>Bacteria</taxon>
        <taxon>Pseudomonadati</taxon>
        <taxon>Pseudomonadota</taxon>
        <taxon>Gammaproteobacteria</taxon>
        <taxon>Alteromonadales</taxon>
        <taxon>Alteromonadaceae</taxon>
        <taxon>Alteromonas/Salinimonas group</taxon>
        <taxon>Alteromonas</taxon>
    </lineage>
</organism>
<proteinExistence type="predicted"/>
<accession>A0A350P0L0</accession>